<evidence type="ECO:0000256" key="8">
    <source>
        <dbReference type="ARBA" id="ARBA00044926"/>
    </source>
</evidence>
<dbReference type="Gene3D" id="3.40.50.1000">
    <property type="entry name" value="HAD superfamily/HAD-like"/>
    <property type="match status" value="1"/>
</dbReference>
<evidence type="ECO:0000256" key="4">
    <source>
        <dbReference type="ARBA" id="ARBA00022723"/>
    </source>
</evidence>
<comment type="cofactor">
    <cofactor evidence="1">
        <name>Mg(2+)</name>
        <dbReference type="ChEBI" id="CHEBI:18420"/>
    </cofactor>
</comment>
<evidence type="ECO:0000256" key="6">
    <source>
        <dbReference type="ARBA" id="ARBA00023235"/>
    </source>
</evidence>
<dbReference type="RefSeq" id="WP_186818238.1">
    <property type="nucleotide sequence ID" value="NZ_BJXA01000002.1"/>
</dbReference>
<evidence type="ECO:0000256" key="10">
    <source>
        <dbReference type="ARBA" id="ARBA00044991"/>
    </source>
</evidence>
<dbReference type="EMBL" id="BJXA01000002">
    <property type="protein sequence ID" value="GEM36113.1"/>
    <property type="molecule type" value="Genomic_DNA"/>
</dbReference>
<dbReference type="AlphaFoldDB" id="A0A511M652"/>
<comment type="similarity">
    <text evidence="2">Belongs to the HAD-like hydrolase superfamily. CbbY/CbbZ/Gph/YieH family.</text>
</comment>
<evidence type="ECO:0000256" key="1">
    <source>
        <dbReference type="ARBA" id="ARBA00001946"/>
    </source>
</evidence>
<evidence type="ECO:0000256" key="2">
    <source>
        <dbReference type="ARBA" id="ARBA00006171"/>
    </source>
</evidence>
<keyword evidence="5" id="KW-0460">Magnesium</keyword>
<dbReference type="NCBIfam" id="TIGR01509">
    <property type="entry name" value="HAD-SF-IA-v3"/>
    <property type="match status" value="1"/>
</dbReference>
<dbReference type="Gene3D" id="1.10.150.240">
    <property type="entry name" value="Putative phosphatase, domain 2"/>
    <property type="match status" value="1"/>
</dbReference>
<dbReference type="PANTHER" id="PTHR46193">
    <property type="entry name" value="6-PHOSPHOGLUCONATE PHOSPHATASE"/>
    <property type="match status" value="1"/>
</dbReference>
<accession>A0A511M652</accession>
<keyword evidence="12" id="KW-1185">Reference proteome</keyword>
<evidence type="ECO:0000256" key="9">
    <source>
        <dbReference type="ARBA" id="ARBA00044968"/>
    </source>
</evidence>
<evidence type="ECO:0000313" key="12">
    <source>
        <dbReference type="Proteomes" id="UP000321424"/>
    </source>
</evidence>
<reference evidence="11 12" key="1">
    <citation type="submission" date="2019-07" db="EMBL/GenBank/DDBJ databases">
        <title>Whole genome shotgun sequence of Nocardia ninae NBRC 108245.</title>
        <authorList>
            <person name="Hosoyama A."/>
            <person name="Uohara A."/>
            <person name="Ohji S."/>
            <person name="Ichikawa N."/>
        </authorList>
    </citation>
    <scope>NUCLEOTIDE SEQUENCE [LARGE SCALE GENOMIC DNA]</scope>
    <source>
        <strain evidence="11 12">NBRC 108245</strain>
    </source>
</reference>
<evidence type="ECO:0000313" key="11">
    <source>
        <dbReference type="EMBL" id="GEM36113.1"/>
    </source>
</evidence>
<dbReference type="InterPro" id="IPR010976">
    <property type="entry name" value="B-phosphoglucomutase_hydrolase"/>
</dbReference>
<gene>
    <name evidence="11" type="ORF">NN4_06320</name>
</gene>
<organism evidence="11 12">
    <name type="scientific">Nocardia ninae NBRC 108245</name>
    <dbReference type="NCBI Taxonomy" id="1210091"/>
    <lineage>
        <taxon>Bacteria</taxon>
        <taxon>Bacillati</taxon>
        <taxon>Actinomycetota</taxon>
        <taxon>Actinomycetes</taxon>
        <taxon>Mycobacteriales</taxon>
        <taxon>Nocardiaceae</taxon>
        <taxon>Nocardia</taxon>
    </lineage>
</organism>
<dbReference type="GO" id="GO:0046872">
    <property type="term" value="F:metal ion binding"/>
    <property type="evidence" value="ECO:0007669"/>
    <property type="project" value="UniProtKB-KW"/>
</dbReference>
<keyword evidence="11" id="KW-0378">Hydrolase</keyword>
<dbReference type="InterPro" id="IPR006439">
    <property type="entry name" value="HAD-SF_hydro_IA"/>
</dbReference>
<keyword evidence="7" id="KW-0119">Carbohydrate metabolism</keyword>
<proteinExistence type="inferred from homology"/>
<dbReference type="GO" id="GO:0016787">
    <property type="term" value="F:hydrolase activity"/>
    <property type="evidence" value="ECO:0007669"/>
    <property type="project" value="UniProtKB-KW"/>
</dbReference>
<dbReference type="GO" id="GO:0008801">
    <property type="term" value="F:beta-phosphoglucomutase activity"/>
    <property type="evidence" value="ECO:0007669"/>
    <property type="project" value="UniProtKB-EC"/>
</dbReference>
<dbReference type="EC" id="5.4.2.6" evidence="9"/>
<dbReference type="PANTHER" id="PTHR46193:SF18">
    <property type="entry name" value="HEXITOL PHOSPHATASE B"/>
    <property type="match status" value="1"/>
</dbReference>
<keyword evidence="3" id="KW-0597">Phosphoprotein</keyword>
<name>A0A511M652_9NOCA</name>
<sequence>MTSSSDGRTARLGLPDTITVALFDLDGVLTDTASVHRRAWTTIFDAYLEQRCGPDFVPFSEDDYLRYVDGRPRADGVREFLRSRDITLPEGDPADEPGDATVHALGNRKNSVLLSLIEHEGVKVYPSSVDYVAAVREAGLKVAVVTASANAVAVLEVTGIARCVDERVDGNDVTRLGLRGKPAPDGFLEAAARLNVKPEQTAVFEDAVAGVAAGHAGGFGFVVGVDRVGDGRHGPELTAAGADVVVKDLAELKE</sequence>
<comment type="caution">
    <text evidence="11">The sequence shown here is derived from an EMBL/GenBank/DDBJ whole genome shotgun (WGS) entry which is preliminary data.</text>
</comment>
<dbReference type="NCBIfam" id="TIGR02009">
    <property type="entry name" value="PGMB-YQAB-SF"/>
    <property type="match status" value="1"/>
</dbReference>
<keyword evidence="6" id="KW-0413">Isomerase</keyword>
<evidence type="ECO:0000256" key="5">
    <source>
        <dbReference type="ARBA" id="ARBA00022842"/>
    </source>
</evidence>
<dbReference type="SFLD" id="SFLDG01129">
    <property type="entry name" value="C1.5:_HAD__Beta-PGM__Phosphata"/>
    <property type="match status" value="1"/>
</dbReference>
<dbReference type="SUPFAM" id="SSF56784">
    <property type="entry name" value="HAD-like"/>
    <property type="match status" value="1"/>
</dbReference>
<dbReference type="InterPro" id="IPR036412">
    <property type="entry name" value="HAD-like_sf"/>
</dbReference>
<dbReference type="InterPro" id="IPR023198">
    <property type="entry name" value="PGP-like_dom2"/>
</dbReference>
<dbReference type="InterPro" id="IPR023214">
    <property type="entry name" value="HAD_sf"/>
</dbReference>
<dbReference type="Proteomes" id="UP000321424">
    <property type="component" value="Unassembled WGS sequence"/>
</dbReference>
<dbReference type="InterPro" id="IPR051600">
    <property type="entry name" value="Beta-PGM-like"/>
</dbReference>
<dbReference type="Pfam" id="PF00702">
    <property type="entry name" value="Hydrolase"/>
    <property type="match status" value="1"/>
</dbReference>
<evidence type="ECO:0000256" key="3">
    <source>
        <dbReference type="ARBA" id="ARBA00022553"/>
    </source>
</evidence>
<comment type="catalytic activity">
    <reaction evidence="8">
        <text>beta-D-glucose 1-phosphate = beta-D-glucose 6-phosphate</text>
        <dbReference type="Rhea" id="RHEA:20113"/>
        <dbReference type="ChEBI" id="CHEBI:57684"/>
        <dbReference type="ChEBI" id="CHEBI:58247"/>
        <dbReference type="EC" id="5.4.2.6"/>
    </reaction>
</comment>
<protein>
    <recommendedName>
        <fullName evidence="10">Beta-phosphoglucomutase</fullName>
        <ecNumber evidence="9">5.4.2.6</ecNumber>
    </recommendedName>
</protein>
<dbReference type="SFLD" id="SFLDS00003">
    <property type="entry name" value="Haloacid_Dehalogenase"/>
    <property type="match status" value="1"/>
</dbReference>
<evidence type="ECO:0000256" key="7">
    <source>
        <dbReference type="ARBA" id="ARBA00023277"/>
    </source>
</evidence>
<keyword evidence="4" id="KW-0479">Metal-binding</keyword>